<evidence type="ECO:0000256" key="3">
    <source>
        <dbReference type="ARBA" id="ARBA00015810"/>
    </source>
</evidence>
<evidence type="ECO:0000256" key="8">
    <source>
        <dbReference type="ARBA" id="ARBA00023125"/>
    </source>
</evidence>
<dbReference type="InterPro" id="IPR011932">
    <property type="entry name" value="Recomb_XerD"/>
</dbReference>
<dbReference type="GO" id="GO:0007059">
    <property type="term" value="P:chromosome segregation"/>
    <property type="evidence" value="ECO:0007669"/>
    <property type="project" value="UniProtKB-KW"/>
</dbReference>
<evidence type="ECO:0000256" key="10">
    <source>
        <dbReference type="ARBA" id="ARBA00023306"/>
    </source>
</evidence>
<evidence type="ECO:0000259" key="13">
    <source>
        <dbReference type="PROSITE" id="PS51900"/>
    </source>
</evidence>
<keyword evidence="9" id="KW-0233">DNA recombination</keyword>
<dbReference type="GO" id="GO:0005737">
    <property type="term" value="C:cytoplasm"/>
    <property type="evidence" value="ECO:0007669"/>
    <property type="project" value="UniProtKB-SubCell"/>
</dbReference>
<dbReference type="NCBIfam" id="TIGR02225">
    <property type="entry name" value="recomb_XerD"/>
    <property type="match status" value="1"/>
</dbReference>
<dbReference type="CDD" id="cd00798">
    <property type="entry name" value="INT_XerDC_C"/>
    <property type="match status" value="1"/>
</dbReference>
<keyword evidence="7" id="KW-0229">DNA integration</keyword>
<dbReference type="PROSITE" id="PS51898">
    <property type="entry name" value="TYR_RECOMBINASE"/>
    <property type="match status" value="1"/>
</dbReference>
<dbReference type="InterPro" id="IPR010998">
    <property type="entry name" value="Integrase_recombinase_N"/>
</dbReference>
<organism evidence="14 15">
    <name type="scientific">Actinobacteria bacterium BACL2 MAG-121001-bin67</name>
    <dbReference type="NCBI Taxonomy" id="1655572"/>
    <lineage>
        <taxon>Bacteria</taxon>
        <taxon>Bacillati</taxon>
        <taxon>Actinomycetota</taxon>
        <taxon>Actinomycetes</taxon>
        <taxon>Actinomycetes incertae sedis</taxon>
        <taxon>ac1 cluster</taxon>
    </lineage>
</organism>
<dbReference type="Pfam" id="PF00589">
    <property type="entry name" value="Phage_integrase"/>
    <property type="match status" value="1"/>
</dbReference>
<evidence type="ECO:0000256" key="4">
    <source>
        <dbReference type="ARBA" id="ARBA00022490"/>
    </source>
</evidence>
<evidence type="ECO:0000313" key="15">
    <source>
        <dbReference type="Proteomes" id="UP000053349"/>
    </source>
</evidence>
<dbReference type="SUPFAM" id="SSF56349">
    <property type="entry name" value="DNA breaking-rejoining enzymes"/>
    <property type="match status" value="1"/>
</dbReference>
<dbReference type="InterPro" id="IPR050090">
    <property type="entry name" value="Tyrosine_recombinase_XerCD"/>
</dbReference>
<dbReference type="GO" id="GO:0006310">
    <property type="term" value="P:DNA recombination"/>
    <property type="evidence" value="ECO:0007669"/>
    <property type="project" value="UniProtKB-KW"/>
</dbReference>
<dbReference type="Gene3D" id="1.10.443.10">
    <property type="entry name" value="Intergrase catalytic core"/>
    <property type="match status" value="1"/>
</dbReference>
<evidence type="ECO:0000256" key="2">
    <source>
        <dbReference type="ARBA" id="ARBA00010450"/>
    </source>
</evidence>
<dbReference type="Pfam" id="PF02899">
    <property type="entry name" value="Phage_int_SAM_1"/>
    <property type="match status" value="1"/>
</dbReference>
<dbReference type="InterPro" id="IPR011010">
    <property type="entry name" value="DNA_brk_join_enz"/>
</dbReference>
<feature type="domain" description="Tyr recombinase" evidence="12">
    <location>
        <begin position="96"/>
        <end position="285"/>
    </location>
</feature>
<dbReference type="GO" id="GO:0051301">
    <property type="term" value="P:cell division"/>
    <property type="evidence" value="ECO:0007669"/>
    <property type="project" value="UniProtKB-KW"/>
</dbReference>
<name>A0A0R2P4Y6_9ACTN</name>
<keyword evidence="4" id="KW-0963">Cytoplasm</keyword>
<dbReference type="Proteomes" id="UP000053349">
    <property type="component" value="Unassembled WGS sequence"/>
</dbReference>
<dbReference type="InterPro" id="IPR004107">
    <property type="entry name" value="Integrase_SAM-like_N"/>
</dbReference>
<dbReference type="PANTHER" id="PTHR30349:SF81">
    <property type="entry name" value="TYROSINE RECOMBINASE XERC"/>
    <property type="match status" value="1"/>
</dbReference>
<dbReference type="NCBIfam" id="NF040815">
    <property type="entry name" value="recomb_XerA_Arch"/>
    <property type="match status" value="1"/>
</dbReference>
<dbReference type="PANTHER" id="PTHR30349">
    <property type="entry name" value="PHAGE INTEGRASE-RELATED"/>
    <property type="match status" value="1"/>
</dbReference>
<comment type="caution">
    <text evidence="14">The sequence shown here is derived from an EMBL/GenBank/DDBJ whole genome shotgun (WGS) entry which is preliminary data.</text>
</comment>
<dbReference type="InterPro" id="IPR023009">
    <property type="entry name" value="Tyrosine_recombinase_XerC/XerD"/>
</dbReference>
<keyword evidence="10" id="KW-0131">Cell cycle</keyword>
<evidence type="ECO:0000256" key="11">
    <source>
        <dbReference type="PROSITE-ProRule" id="PRU01248"/>
    </source>
</evidence>
<dbReference type="AlphaFoldDB" id="A0A0R2P4Y6"/>
<evidence type="ECO:0000256" key="7">
    <source>
        <dbReference type="ARBA" id="ARBA00022908"/>
    </source>
</evidence>
<dbReference type="InterPro" id="IPR002104">
    <property type="entry name" value="Integrase_catalytic"/>
</dbReference>
<dbReference type="InterPro" id="IPR044068">
    <property type="entry name" value="CB"/>
</dbReference>
<protein>
    <recommendedName>
        <fullName evidence="3">Tyrosine recombinase XerD</fullName>
    </recommendedName>
</protein>
<dbReference type="Gene3D" id="1.10.150.130">
    <property type="match status" value="1"/>
</dbReference>
<dbReference type="HAMAP" id="MF_01808">
    <property type="entry name" value="Recomb_XerC_XerD"/>
    <property type="match status" value="1"/>
</dbReference>
<accession>A0A0R2P4Y6</accession>
<dbReference type="SUPFAM" id="SSF47823">
    <property type="entry name" value="lambda integrase-like, N-terminal domain"/>
    <property type="match status" value="1"/>
</dbReference>
<proteinExistence type="inferred from homology"/>
<dbReference type="InterPro" id="IPR013762">
    <property type="entry name" value="Integrase-like_cat_sf"/>
</dbReference>
<evidence type="ECO:0000256" key="6">
    <source>
        <dbReference type="ARBA" id="ARBA00022829"/>
    </source>
</evidence>
<evidence type="ECO:0000313" key="14">
    <source>
        <dbReference type="EMBL" id="KRO33111.1"/>
    </source>
</evidence>
<keyword evidence="6" id="KW-0159">Chromosome partition</keyword>
<reference evidence="14 15" key="1">
    <citation type="submission" date="2015-10" db="EMBL/GenBank/DDBJ databases">
        <title>Metagenome-Assembled Genomes uncover a global brackish microbiome.</title>
        <authorList>
            <person name="Hugerth L.W."/>
            <person name="Larsson J."/>
            <person name="Alneberg J."/>
            <person name="Lindh M.V."/>
            <person name="Legrand C."/>
            <person name="Pinhassi J."/>
            <person name="Andersson A.F."/>
        </authorList>
    </citation>
    <scope>NUCLEOTIDE SEQUENCE [LARGE SCALE GENOMIC DNA]</scope>
    <source>
        <strain evidence="14">BACL2 MAG-121001-bin67</strain>
    </source>
</reference>
<comment type="subcellular location">
    <subcellularLocation>
        <location evidence="1">Cytoplasm</location>
    </subcellularLocation>
</comment>
<sequence length="292" mass="32229">LNHCAIERGLAKNTLSSYRRDLEKFLNYLNQNQKKISSITPSDVAAFLHALREAKLNESSIARNAVALRSLFAFLAKESGGESIAKEILVPRSAKRLPKALSIDQIAKLINSCADDLSGIRDRAILELLYATGARVSEIIALNRSDISQNNQEGVEAITIKVRGKGGKERLVPVGSYARLALDQYLTRSRPIFAKNLKEEALFLNEKRGTRLSRQSAWQIVTDAAKRSGLDEAISPHGFRHSFATHLLDGGADIRVVQELLGHASVTTTQIYTLVTIDKLRESYASAHPRSK</sequence>
<gene>
    <name evidence="14" type="ORF">ABR64_02240</name>
</gene>
<dbReference type="GO" id="GO:0009009">
    <property type="term" value="F:site-specific recombinase activity"/>
    <property type="evidence" value="ECO:0007669"/>
    <property type="project" value="InterPro"/>
</dbReference>
<evidence type="ECO:0000259" key="12">
    <source>
        <dbReference type="PROSITE" id="PS51898"/>
    </source>
</evidence>
<comment type="similarity">
    <text evidence="2">Belongs to the 'phage' integrase family. XerD subfamily.</text>
</comment>
<feature type="non-terminal residue" evidence="14">
    <location>
        <position position="1"/>
    </location>
</feature>
<keyword evidence="8 11" id="KW-0238">DNA-binding</keyword>
<feature type="domain" description="Core-binding (CB)" evidence="13">
    <location>
        <begin position="1"/>
        <end position="76"/>
    </location>
</feature>
<keyword evidence="5" id="KW-0132">Cell division</keyword>
<dbReference type="EMBL" id="LIAW01000016">
    <property type="protein sequence ID" value="KRO33111.1"/>
    <property type="molecule type" value="Genomic_DNA"/>
</dbReference>
<evidence type="ECO:0000256" key="9">
    <source>
        <dbReference type="ARBA" id="ARBA00023172"/>
    </source>
</evidence>
<evidence type="ECO:0000256" key="1">
    <source>
        <dbReference type="ARBA" id="ARBA00004496"/>
    </source>
</evidence>
<evidence type="ECO:0000256" key="5">
    <source>
        <dbReference type="ARBA" id="ARBA00022618"/>
    </source>
</evidence>
<dbReference type="GO" id="GO:0003677">
    <property type="term" value="F:DNA binding"/>
    <property type="evidence" value="ECO:0007669"/>
    <property type="project" value="UniProtKB-UniRule"/>
</dbReference>
<dbReference type="NCBIfam" id="NF001399">
    <property type="entry name" value="PRK00283.1"/>
    <property type="match status" value="1"/>
</dbReference>
<dbReference type="PROSITE" id="PS51900">
    <property type="entry name" value="CB"/>
    <property type="match status" value="1"/>
</dbReference>